<protein>
    <submittedName>
        <fullName evidence="1">Uncharacterized protein</fullName>
    </submittedName>
</protein>
<dbReference type="AlphaFoldDB" id="A0AAN0NKE8"/>
<dbReference type="Gene3D" id="3.40.630.30">
    <property type="match status" value="1"/>
</dbReference>
<gene>
    <name evidence="1" type="ORF">AABB31_20110</name>
</gene>
<name>A0AAN0NKE8_9RHOB</name>
<evidence type="ECO:0000313" key="2">
    <source>
        <dbReference type="Proteomes" id="UP001470809"/>
    </source>
</evidence>
<reference evidence="1" key="1">
    <citation type="submission" date="2024-08" db="EMBL/GenBank/DDBJ databases">
        <title>Phylogenomic analyses of a clade within the roseobacter group suggest taxonomic reassignments of species of the genera Aestuariivita, Citreicella, Loktanella, Nautella, Pelagibaca, Ruegeria, Thalassobius, Thiobacimonas and Tropicibacter, and the proposal o.</title>
        <authorList>
            <person name="Jeon C.O."/>
        </authorList>
    </citation>
    <scope>NUCLEOTIDE SEQUENCE</scope>
    <source>
        <strain evidence="1">SS1-5</strain>
    </source>
</reference>
<accession>A0AAN0NKE8</accession>
<dbReference type="KEGG" id="yrh:AABB31_20110"/>
<dbReference type="Proteomes" id="UP001470809">
    <property type="component" value="Chromosome"/>
</dbReference>
<keyword evidence="2" id="KW-1185">Reference proteome</keyword>
<dbReference type="EMBL" id="CP151767">
    <property type="protein sequence ID" value="WZU67227.1"/>
    <property type="molecule type" value="Genomic_DNA"/>
</dbReference>
<sequence length="71" mass="7594">MTFPTLHTQRLTLRLPRTDNLPAFAAFCGPDRTRFAGGPITDAKAVSRAWGHAAKPGDGPDHVHRFVAGAA</sequence>
<organism evidence="1 2">
    <name type="scientific">Yoonia rhodophyticola</name>
    <dbReference type="NCBI Taxonomy" id="3137370"/>
    <lineage>
        <taxon>Bacteria</taxon>
        <taxon>Pseudomonadati</taxon>
        <taxon>Pseudomonadota</taxon>
        <taxon>Alphaproteobacteria</taxon>
        <taxon>Rhodobacterales</taxon>
        <taxon>Paracoccaceae</taxon>
        <taxon>Yoonia</taxon>
    </lineage>
</organism>
<dbReference type="RefSeq" id="WP_342076538.1">
    <property type="nucleotide sequence ID" value="NZ_CP151767.2"/>
</dbReference>
<proteinExistence type="predicted"/>
<evidence type="ECO:0000313" key="1">
    <source>
        <dbReference type="EMBL" id="WZU67227.1"/>
    </source>
</evidence>